<evidence type="ECO:0000313" key="1">
    <source>
        <dbReference type="EMBL" id="GIY80181.1"/>
    </source>
</evidence>
<name>A0AAV4WBG7_CAEEX</name>
<evidence type="ECO:0008006" key="3">
    <source>
        <dbReference type="Google" id="ProtNLM"/>
    </source>
</evidence>
<sequence>MSLQLESIRSESYVYFYSIHLRSRKRSMNFGQHLTTKNLSFYLIYQQPRGTRDIKRGGEGGVADPPVARSPVPSRVINLVAGP</sequence>
<protein>
    <recommendedName>
        <fullName evidence="3">Ycf15</fullName>
    </recommendedName>
</protein>
<keyword evidence="2" id="KW-1185">Reference proteome</keyword>
<dbReference type="AlphaFoldDB" id="A0AAV4WBG7"/>
<dbReference type="EMBL" id="BPLR01015979">
    <property type="protein sequence ID" value="GIY80181.1"/>
    <property type="molecule type" value="Genomic_DNA"/>
</dbReference>
<proteinExistence type="predicted"/>
<gene>
    <name evidence="1" type="ORF">CEXT_400961</name>
</gene>
<organism evidence="1 2">
    <name type="scientific">Caerostris extrusa</name>
    <name type="common">Bark spider</name>
    <name type="synonym">Caerostris bankana</name>
    <dbReference type="NCBI Taxonomy" id="172846"/>
    <lineage>
        <taxon>Eukaryota</taxon>
        <taxon>Metazoa</taxon>
        <taxon>Ecdysozoa</taxon>
        <taxon>Arthropoda</taxon>
        <taxon>Chelicerata</taxon>
        <taxon>Arachnida</taxon>
        <taxon>Araneae</taxon>
        <taxon>Araneomorphae</taxon>
        <taxon>Entelegynae</taxon>
        <taxon>Araneoidea</taxon>
        <taxon>Araneidae</taxon>
        <taxon>Caerostris</taxon>
    </lineage>
</organism>
<accession>A0AAV4WBG7</accession>
<comment type="caution">
    <text evidence="1">The sequence shown here is derived from an EMBL/GenBank/DDBJ whole genome shotgun (WGS) entry which is preliminary data.</text>
</comment>
<dbReference type="Proteomes" id="UP001054945">
    <property type="component" value="Unassembled WGS sequence"/>
</dbReference>
<reference evidence="1 2" key="1">
    <citation type="submission" date="2021-06" db="EMBL/GenBank/DDBJ databases">
        <title>Caerostris extrusa draft genome.</title>
        <authorList>
            <person name="Kono N."/>
            <person name="Arakawa K."/>
        </authorList>
    </citation>
    <scope>NUCLEOTIDE SEQUENCE [LARGE SCALE GENOMIC DNA]</scope>
</reference>
<evidence type="ECO:0000313" key="2">
    <source>
        <dbReference type="Proteomes" id="UP001054945"/>
    </source>
</evidence>